<dbReference type="NCBIfam" id="TIGR01313">
    <property type="entry name" value="therm_gnt_kin"/>
    <property type="match status" value="1"/>
</dbReference>
<evidence type="ECO:0000256" key="4">
    <source>
        <dbReference type="ARBA" id="ARBA00022679"/>
    </source>
</evidence>
<dbReference type="RefSeq" id="WP_269285963.1">
    <property type="nucleotide sequence ID" value="NZ_JAPVOI010000006.1"/>
</dbReference>
<comment type="caution">
    <text evidence="10">The sequence shown here is derived from an EMBL/GenBank/DDBJ whole genome shotgun (WGS) entry which is preliminary data.</text>
</comment>
<dbReference type="Gene3D" id="3.40.50.300">
    <property type="entry name" value="P-loop containing nucleotide triphosphate hydrolases"/>
    <property type="match status" value="1"/>
</dbReference>
<dbReference type="InterPro" id="IPR006001">
    <property type="entry name" value="Therm_gnt_kin"/>
</dbReference>
<sequence length="179" mass="19577">MIENRHRPSRPGRRFPGSIVVMGVSGSGKSSVGERIAEAYGYPFIEGDALHPPENIRKMSEGIPLTDHDRWPWLEAIGRLLAESPGPVVVACSALKLSYREKLREGAPKRLAFVHLHGAEAVLAERMQHRTGHFMPTSLLKTQLATLEDPTGEANTVTINIDQPLDAIVEEALAALGKM</sequence>
<dbReference type="PANTHER" id="PTHR43442">
    <property type="entry name" value="GLUCONOKINASE-RELATED"/>
    <property type="match status" value="1"/>
</dbReference>
<dbReference type="PANTHER" id="PTHR43442:SF3">
    <property type="entry name" value="GLUCONOKINASE-RELATED"/>
    <property type="match status" value="1"/>
</dbReference>
<accession>A0ABT4KPX6</accession>
<evidence type="ECO:0000256" key="6">
    <source>
        <dbReference type="ARBA" id="ARBA00022777"/>
    </source>
</evidence>
<evidence type="ECO:0000256" key="3">
    <source>
        <dbReference type="ARBA" id="ARBA00012054"/>
    </source>
</evidence>
<keyword evidence="7 9" id="KW-0067">ATP-binding</keyword>
<comment type="pathway">
    <text evidence="1">Carbohydrate acid metabolism.</text>
</comment>
<organism evidence="10 11">
    <name type="scientific">Sinorhizobium psoraleae</name>
    <dbReference type="NCBI Taxonomy" id="520838"/>
    <lineage>
        <taxon>Bacteria</taxon>
        <taxon>Pseudomonadati</taxon>
        <taxon>Pseudomonadota</taxon>
        <taxon>Alphaproteobacteria</taxon>
        <taxon>Hyphomicrobiales</taxon>
        <taxon>Rhizobiaceae</taxon>
        <taxon>Sinorhizobium/Ensifer group</taxon>
        <taxon>Sinorhizobium</taxon>
    </lineage>
</organism>
<dbReference type="CDD" id="cd02021">
    <property type="entry name" value="GntK"/>
    <property type="match status" value="1"/>
</dbReference>
<dbReference type="Proteomes" id="UP001079430">
    <property type="component" value="Unassembled WGS sequence"/>
</dbReference>
<evidence type="ECO:0000256" key="5">
    <source>
        <dbReference type="ARBA" id="ARBA00022741"/>
    </source>
</evidence>
<keyword evidence="6 9" id="KW-0418">Kinase</keyword>
<dbReference type="EC" id="2.7.1.12" evidence="3 9"/>
<evidence type="ECO:0000256" key="2">
    <source>
        <dbReference type="ARBA" id="ARBA00008420"/>
    </source>
</evidence>
<protein>
    <recommendedName>
        <fullName evidence="3 9">Gluconokinase</fullName>
        <ecNumber evidence="3 9">2.7.1.12</ecNumber>
    </recommendedName>
</protein>
<evidence type="ECO:0000256" key="7">
    <source>
        <dbReference type="ARBA" id="ARBA00022840"/>
    </source>
</evidence>
<keyword evidence="11" id="KW-1185">Reference proteome</keyword>
<evidence type="ECO:0000313" key="10">
    <source>
        <dbReference type="EMBL" id="MCZ4094015.1"/>
    </source>
</evidence>
<evidence type="ECO:0000256" key="9">
    <source>
        <dbReference type="RuleBase" id="RU363066"/>
    </source>
</evidence>
<proteinExistence type="inferred from homology"/>
<comment type="catalytic activity">
    <reaction evidence="8 9">
        <text>D-gluconate + ATP = 6-phospho-D-gluconate + ADP + H(+)</text>
        <dbReference type="Rhea" id="RHEA:19433"/>
        <dbReference type="ChEBI" id="CHEBI:15378"/>
        <dbReference type="ChEBI" id="CHEBI:18391"/>
        <dbReference type="ChEBI" id="CHEBI:30616"/>
        <dbReference type="ChEBI" id="CHEBI:58759"/>
        <dbReference type="ChEBI" id="CHEBI:456216"/>
        <dbReference type="EC" id="2.7.1.12"/>
    </reaction>
</comment>
<dbReference type="Pfam" id="PF13671">
    <property type="entry name" value="AAA_33"/>
    <property type="match status" value="1"/>
</dbReference>
<reference evidence="10" key="1">
    <citation type="submission" date="2022-10" db="EMBL/GenBank/DDBJ databases">
        <title>Whole genome sequencing of three plant growth promoting bacteria isolated from Vachellia tortilis subsp. raddiana in Morocco.</title>
        <authorList>
            <person name="Hnini M."/>
            <person name="Zouagui R."/>
            <person name="Zouagui H."/>
            <person name="Chemao Elfihri M.-W."/>
            <person name="Ibrahimi A."/>
            <person name="Sbabou L."/>
            <person name="Aurag J."/>
        </authorList>
    </citation>
    <scope>NUCLEOTIDE SEQUENCE</scope>
    <source>
        <strain evidence="10">LMR678</strain>
    </source>
</reference>
<dbReference type="EMBL" id="JAPVOI010000006">
    <property type="protein sequence ID" value="MCZ4094015.1"/>
    <property type="molecule type" value="Genomic_DNA"/>
</dbReference>
<dbReference type="InterPro" id="IPR027417">
    <property type="entry name" value="P-loop_NTPase"/>
</dbReference>
<keyword evidence="4 9" id="KW-0808">Transferase</keyword>
<evidence type="ECO:0000256" key="8">
    <source>
        <dbReference type="ARBA" id="ARBA00048090"/>
    </source>
</evidence>
<evidence type="ECO:0000256" key="1">
    <source>
        <dbReference type="ARBA" id="ARBA00004761"/>
    </source>
</evidence>
<comment type="similarity">
    <text evidence="2 9">Belongs to the gluconokinase GntK/GntV family.</text>
</comment>
<gene>
    <name evidence="10" type="ORF">O3W52_30305</name>
</gene>
<evidence type="ECO:0000313" key="11">
    <source>
        <dbReference type="Proteomes" id="UP001079430"/>
    </source>
</evidence>
<keyword evidence="5 9" id="KW-0547">Nucleotide-binding</keyword>
<dbReference type="SUPFAM" id="SSF52540">
    <property type="entry name" value="P-loop containing nucleoside triphosphate hydrolases"/>
    <property type="match status" value="1"/>
</dbReference>
<name>A0ABT4KPX6_9HYPH</name>